<dbReference type="Proteomes" id="UP001556220">
    <property type="component" value="Unassembled WGS sequence"/>
</dbReference>
<sequence>MNDETFRTIEVSDPAIAADGLTFVTVKSRALRRRADVTLYVPPVAQGVADLPIVVLLHGVYGSHWAWALKGRAHLTTARLIAQGALPPVALVMPSDGLWGDGSGYVVHADHDVERWIVDEMPALAQDIVAGCSARSPLLLAGLSMGGFGALRLAGKYPERIAAAAALSAVTDATQFDALIEETRADWGEAPDDRNVLAALAAASDPRPALRIDCGLDDPYLEGNRELHHELQRAGIAHHYAEGPGGHDWNYWSATLEHTLRFFGEVLHATENDA</sequence>
<dbReference type="PANTHER" id="PTHR48098:SF1">
    <property type="entry name" value="DIACYLGLYCEROL ACYLTRANSFERASE_MYCOLYLTRANSFERASE AG85A"/>
    <property type="match status" value="1"/>
</dbReference>
<organism evidence="1 2">
    <name type="scientific">Rhodanobacter lycopersici</name>
    <dbReference type="NCBI Taxonomy" id="3162487"/>
    <lineage>
        <taxon>Bacteria</taxon>
        <taxon>Pseudomonadati</taxon>
        <taxon>Pseudomonadota</taxon>
        <taxon>Gammaproteobacteria</taxon>
        <taxon>Lysobacterales</taxon>
        <taxon>Rhodanobacteraceae</taxon>
        <taxon>Rhodanobacter</taxon>
    </lineage>
</organism>
<evidence type="ECO:0000313" key="2">
    <source>
        <dbReference type="Proteomes" id="UP001556220"/>
    </source>
</evidence>
<dbReference type="InterPro" id="IPR000801">
    <property type="entry name" value="Esterase-like"/>
</dbReference>
<name>A0ABV3QGD5_9GAMM</name>
<dbReference type="EMBL" id="JBFOHK010000003">
    <property type="protein sequence ID" value="MEW9572724.1"/>
    <property type="molecule type" value="Genomic_DNA"/>
</dbReference>
<keyword evidence="1" id="KW-0378">Hydrolase</keyword>
<accession>A0ABV3QGD5</accession>
<dbReference type="GO" id="GO:0016787">
    <property type="term" value="F:hydrolase activity"/>
    <property type="evidence" value="ECO:0007669"/>
    <property type="project" value="UniProtKB-KW"/>
</dbReference>
<dbReference type="PANTHER" id="PTHR48098">
    <property type="entry name" value="ENTEROCHELIN ESTERASE-RELATED"/>
    <property type="match status" value="1"/>
</dbReference>
<protein>
    <submittedName>
        <fullName evidence="1">Alpha/beta hydrolase</fullName>
    </submittedName>
</protein>
<dbReference type="SUPFAM" id="SSF53474">
    <property type="entry name" value="alpha/beta-Hydrolases"/>
    <property type="match status" value="1"/>
</dbReference>
<dbReference type="InterPro" id="IPR050583">
    <property type="entry name" value="Mycobacterial_A85_antigen"/>
</dbReference>
<dbReference type="InterPro" id="IPR029058">
    <property type="entry name" value="AB_hydrolase_fold"/>
</dbReference>
<proteinExistence type="predicted"/>
<dbReference type="Gene3D" id="3.40.50.1820">
    <property type="entry name" value="alpha/beta hydrolase"/>
    <property type="match status" value="1"/>
</dbReference>
<dbReference type="RefSeq" id="WP_367854784.1">
    <property type="nucleotide sequence ID" value="NZ_JBFOHK010000003.1"/>
</dbReference>
<comment type="caution">
    <text evidence="1">The sequence shown here is derived from an EMBL/GenBank/DDBJ whole genome shotgun (WGS) entry which is preliminary data.</text>
</comment>
<keyword evidence="2" id="KW-1185">Reference proteome</keyword>
<evidence type="ECO:0000313" key="1">
    <source>
        <dbReference type="EMBL" id="MEW9572724.1"/>
    </source>
</evidence>
<dbReference type="Pfam" id="PF00756">
    <property type="entry name" value="Esterase"/>
    <property type="match status" value="1"/>
</dbReference>
<reference evidence="1 2" key="1">
    <citation type="submission" date="2024-06" db="EMBL/GenBank/DDBJ databases">
        <authorList>
            <person name="Woo H."/>
        </authorList>
    </citation>
    <scope>NUCLEOTIDE SEQUENCE [LARGE SCALE GENOMIC DNA]</scope>
    <source>
        <strain evidence="1 2">Si-c</strain>
    </source>
</reference>
<gene>
    <name evidence="1" type="ORF">ABQJ54_13270</name>
</gene>